<name>A0A8E1ZYN1_9PORP</name>
<keyword evidence="2" id="KW-1185">Reference proteome</keyword>
<dbReference type="NCBIfam" id="TIGR04149">
    <property type="entry name" value="GG_sam_targ_CFB"/>
    <property type="match status" value="1"/>
</dbReference>
<evidence type="ECO:0000313" key="2">
    <source>
        <dbReference type="Proteomes" id="UP000574332"/>
    </source>
</evidence>
<reference evidence="1 2" key="1">
    <citation type="submission" date="2020-07" db="EMBL/GenBank/DDBJ databases">
        <title>Genomic Encyclopedia of Type Strains, Phase IV (KMG-IV): sequencing the most valuable type-strain genomes for metagenomic binning, comparative biology and taxonomic classification.</title>
        <authorList>
            <person name="Goeker M."/>
        </authorList>
    </citation>
    <scope>NUCLEOTIDE SEQUENCE [LARGE SCALE GENOMIC DNA]</scope>
    <source>
        <strain evidence="1 2">DSM 23697</strain>
    </source>
</reference>
<dbReference type="RefSeq" id="WP_179399698.1">
    <property type="nucleotide sequence ID" value="NZ_JACCCY010000003.1"/>
</dbReference>
<protein>
    <submittedName>
        <fullName evidence="1">Natural product</fullName>
    </submittedName>
</protein>
<dbReference type="InterPro" id="IPR058238">
    <property type="entry name" value="Lant_leader_dom"/>
</dbReference>
<gene>
    <name evidence="1" type="ORF">F5613_002152</name>
</gene>
<dbReference type="NCBIfam" id="NF038153">
    <property type="entry name" value="lant_leader_L1a"/>
    <property type="match status" value="1"/>
</dbReference>
<organism evidence="1 2">
    <name type="scientific">Macellibacteroides fermentans</name>
    <dbReference type="NCBI Taxonomy" id="879969"/>
    <lineage>
        <taxon>Bacteria</taxon>
        <taxon>Pseudomonadati</taxon>
        <taxon>Bacteroidota</taxon>
        <taxon>Bacteroidia</taxon>
        <taxon>Bacteroidales</taxon>
        <taxon>Porphyromonadaceae</taxon>
        <taxon>Macellibacteroides</taxon>
    </lineage>
</organism>
<dbReference type="Proteomes" id="UP000574332">
    <property type="component" value="Unassembled WGS sequence"/>
</dbReference>
<comment type="caution">
    <text evidence="1">The sequence shown here is derived from an EMBL/GenBank/DDBJ whole genome shotgun (WGS) entry which is preliminary data.</text>
</comment>
<sequence>MKKLKKLSLNKETITNLNDNEMKQLEGGLWDSRVCGTYFNGGGCYGTGSKNSCAVNATGYYNTALICF</sequence>
<dbReference type="EMBL" id="JACCCY010000003">
    <property type="protein sequence ID" value="NYI50022.1"/>
    <property type="molecule type" value="Genomic_DNA"/>
</dbReference>
<dbReference type="InterPro" id="IPR026408">
    <property type="entry name" value="GG_sam_targ_CFB"/>
</dbReference>
<dbReference type="AlphaFoldDB" id="A0A8E1ZYN1"/>
<evidence type="ECO:0000313" key="1">
    <source>
        <dbReference type="EMBL" id="NYI50022.1"/>
    </source>
</evidence>
<accession>A0A8E1ZYN1</accession>
<proteinExistence type="predicted"/>